<dbReference type="RefSeq" id="WP_377940677.1">
    <property type="nucleotide sequence ID" value="NZ_JBHUCX010000004.1"/>
</dbReference>
<dbReference type="CDD" id="cd01748">
    <property type="entry name" value="GATase1_IGP_Synthase"/>
    <property type="match status" value="1"/>
</dbReference>
<evidence type="ECO:0000256" key="1">
    <source>
        <dbReference type="ARBA" id="ARBA00005091"/>
    </source>
</evidence>
<organism evidence="12 13">
    <name type="scientific">Alicyclobacillus fodiniaquatilis</name>
    <dbReference type="NCBI Taxonomy" id="1661150"/>
    <lineage>
        <taxon>Bacteria</taxon>
        <taxon>Bacillati</taxon>
        <taxon>Bacillota</taxon>
        <taxon>Bacilli</taxon>
        <taxon>Bacillales</taxon>
        <taxon>Alicyclobacillaceae</taxon>
        <taxon>Alicyclobacillus</taxon>
    </lineage>
</organism>
<evidence type="ECO:0000256" key="6">
    <source>
        <dbReference type="ARBA" id="ARBA00023102"/>
    </source>
</evidence>
<evidence type="ECO:0000256" key="2">
    <source>
        <dbReference type="ARBA" id="ARBA00011152"/>
    </source>
</evidence>
<comment type="pathway">
    <text evidence="1 10">Amino-acid biosynthesis; L-histidine biosynthesis; L-histidine from 5-phospho-alpha-D-ribose 1-diphosphate: step 5/9.</text>
</comment>
<dbReference type="PANTHER" id="PTHR42701">
    <property type="entry name" value="IMIDAZOLE GLYCEROL PHOSPHATE SYNTHASE SUBUNIT HISH"/>
    <property type="match status" value="1"/>
</dbReference>
<evidence type="ECO:0000256" key="5">
    <source>
        <dbReference type="ARBA" id="ARBA00022962"/>
    </source>
</evidence>
<comment type="catalytic activity">
    <reaction evidence="9 10">
        <text>L-glutamine + H2O = L-glutamate + NH4(+)</text>
        <dbReference type="Rhea" id="RHEA:15889"/>
        <dbReference type="ChEBI" id="CHEBI:15377"/>
        <dbReference type="ChEBI" id="CHEBI:28938"/>
        <dbReference type="ChEBI" id="CHEBI:29985"/>
        <dbReference type="ChEBI" id="CHEBI:58359"/>
        <dbReference type="EC" id="3.5.1.2"/>
    </reaction>
</comment>
<keyword evidence="4 10" id="KW-0378">Hydrolase</keyword>
<dbReference type="InterPro" id="IPR010139">
    <property type="entry name" value="Imidazole-glycPsynth_HisH"/>
</dbReference>
<evidence type="ECO:0000313" key="13">
    <source>
        <dbReference type="Proteomes" id="UP001597079"/>
    </source>
</evidence>
<evidence type="ECO:0000256" key="9">
    <source>
        <dbReference type="ARBA" id="ARBA00049534"/>
    </source>
</evidence>
<comment type="catalytic activity">
    <reaction evidence="8 10">
        <text>5-[(5-phospho-1-deoxy-D-ribulos-1-ylimino)methylamino]-1-(5-phospho-beta-D-ribosyl)imidazole-4-carboxamide + L-glutamine = D-erythro-1-(imidazol-4-yl)glycerol 3-phosphate + 5-amino-1-(5-phospho-beta-D-ribosyl)imidazole-4-carboxamide + L-glutamate + H(+)</text>
        <dbReference type="Rhea" id="RHEA:24793"/>
        <dbReference type="ChEBI" id="CHEBI:15378"/>
        <dbReference type="ChEBI" id="CHEBI:29985"/>
        <dbReference type="ChEBI" id="CHEBI:58278"/>
        <dbReference type="ChEBI" id="CHEBI:58359"/>
        <dbReference type="ChEBI" id="CHEBI:58475"/>
        <dbReference type="ChEBI" id="CHEBI:58525"/>
        <dbReference type="EC" id="4.3.2.10"/>
    </reaction>
</comment>
<dbReference type="InterPro" id="IPR017926">
    <property type="entry name" value="GATASE"/>
</dbReference>
<protein>
    <recommendedName>
        <fullName evidence="10">Imidazole glycerol phosphate synthase subunit HisH</fullName>
        <ecNumber evidence="10">4.3.2.10</ecNumber>
    </recommendedName>
    <alternativeName>
        <fullName evidence="10">IGP synthase glutaminase subunit</fullName>
        <ecNumber evidence="10">3.5.1.2</ecNumber>
    </alternativeName>
    <alternativeName>
        <fullName evidence="10">IGP synthase subunit HisH</fullName>
    </alternativeName>
    <alternativeName>
        <fullName evidence="10">ImGP synthase subunit HisH</fullName>
        <shortName evidence="10">IGPS subunit HisH</shortName>
    </alternativeName>
</protein>
<feature type="active site" description="Nucleophile" evidence="10">
    <location>
        <position position="87"/>
    </location>
</feature>
<evidence type="ECO:0000313" key="12">
    <source>
        <dbReference type="EMBL" id="MFD1673315.1"/>
    </source>
</evidence>
<dbReference type="Gene3D" id="3.40.50.880">
    <property type="match status" value="1"/>
</dbReference>
<feature type="domain" description="Glutamine amidotransferase" evidence="11">
    <location>
        <begin position="4"/>
        <end position="207"/>
    </location>
</feature>
<dbReference type="EC" id="4.3.2.10" evidence="10"/>
<comment type="function">
    <text evidence="10">IGPS catalyzes the conversion of PRFAR and glutamine to IGP, AICAR and glutamate. The HisH subunit catalyzes the hydrolysis of glutamine to glutamate and ammonia as part of the synthesis of IGP and AICAR. The resulting ammonia molecule is channeled to the active site of HisF.</text>
</comment>
<comment type="subunit">
    <text evidence="2 10">Heterodimer of HisH and HisF.</text>
</comment>
<gene>
    <name evidence="10 12" type="primary">hisH</name>
    <name evidence="12" type="ORF">ACFSB2_01080</name>
</gene>
<dbReference type="Proteomes" id="UP001597079">
    <property type="component" value="Unassembled WGS sequence"/>
</dbReference>
<evidence type="ECO:0000259" key="11">
    <source>
        <dbReference type="Pfam" id="PF00117"/>
    </source>
</evidence>
<evidence type="ECO:0000256" key="3">
    <source>
        <dbReference type="ARBA" id="ARBA00022605"/>
    </source>
</evidence>
<evidence type="ECO:0000256" key="8">
    <source>
        <dbReference type="ARBA" id="ARBA00047838"/>
    </source>
</evidence>
<dbReference type="InterPro" id="IPR029062">
    <property type="entry name" value="Class_I_gatase-like"/>
</dbReference>
<evidence type="ECO:0000256" key="4">
    <source>
        <dbReference type="ARBA" id="ARBA00022801"/>
    </source>
</evidence>
<keyword evidence="13" id="KW-1185">Reference proteome</keyword>
<dbReference type="Pfam" id="PF00117">
    <property type="entry name" value="GATase"/>
    <property type="match status" value="1"/>
</dbReference>
<feature type="active site" evidence="10">
    <location>
        <position position="193"/>
    </location>
</feature>
<proteinExistence type="inferred from homology"/>
<keyword evidence="7 10" id="KW-0456">Lyase</keyword>
<accession>A0ABW4JDU6</accession>
<keyword evidence="10" id="KW-0963">Cytoplasm</keyword>
<dbReference type="EC" id="3.5.1.2" evidence="10"/>
<dbReference type="HAMAP" id="MF_00278">
    <property type="entry name" value="HisH"/>
    <property type="match status" value="1"/>
</dbReference>
<keyword evidence="3 10" id="KW-0028">Amino-acid biosynthesis</keyword>
<evidence type="ECO:0000256" key="7">
    <source>
        <dbReference type="ARBA" id="ARBA00023239"/>
    </source>
</evidence>
<name>A0ABW4JDU6_9BACL</name>
<comment type="caution">
    <text evidence="12">The sequence shown here is derived from an EMBL/GenBank/DDBJ whole genome shotgun (WGS) entry which is preliminary data.</text>
</comment>
<keyword evidence="6 10" id="KW-0368">Histidine biosynthesis</keyword>
<dbReference type="GO" id="GO:0016829">
    <property type="term" value="F:lyase activity"/>
    <property type="evidence" value="ECO:0007669"/>
    <property type="project" value="UniProtKB-KW"/>
</dbReference>
<sequence>MIAILDPGVGNLSSVKSGFARVSAETVVIDSADAWYKLVETDARQVSGVVLPGVGAFGDAMFQLRASGLIGVIRQIARERRPLFGICLGMQLLFGASYEHGRHLGLGLLPGEVVRFKDGVKVPHMGWNSLDTLNKNHPLTAGVDLGEYVYFVHSYYVAAEAPADVLAAATYGLVQVPAMVGRDTVMGAQFHPEKSGRVGEQILRNFVELCDRWQMGEEVAL</sequence>
<dbReference type="PANTHER" id="PTHR42701:SF1">
    <property type="entry name" value="IMIDAZOLE GLYCEROL PHOSPHATE SYNTHASE SUBUNIT HISH"/>
    <property type="match status" value="1"/>
</dbReference>
<dbReference type="PROSITE" id="PS51273">
    <property type="entry name" value="GATASE_TYPE_1"/>
    <property type="match status" value="1"/>
</dbReference>
<feature type="active site" evidence="10">
    <location>
        <position position="191"/>
    </location>
</feature>
<keyword evidence="5 10" id="KW-0315">Glutamine amidotransferase</keyword>
<dbReference type="EMBL" id="JBHUCX010000004">
    <property type="protein sequence ID" value="MFD1673315.1"/>
    <property type="molecule type" value="Genomic_DNA"/>
</dbReference>
<dbReference type="SUPFAM" id="SSF52317">
    <property type="entry name" value="Class I glutamine amidotransferase-like"/>
    <property type="match status" value="1"/>
</dbReference>
<reference evidence="13" key="1">
    <citation type="journal article" date="2019" name="Int. J. Syst. Evol. Microbiol.">
        <title>The Global Catalogue of Microorganisms (GCM) 10K type strain sequencing project: providing services to taxonomists for standard genome sequencing and annotation.</title>
        <authorList>
            <consortium name="The Broad Institute Genomics Platform"/>
            <consortium name="The Broad Institute Genome Sequencing Center for Infectious Disease"/>
            <person name="Wu L."/>
            <person name="Ma J."/>
        </authorList>
    </citation>
    <scope>NUCLEOTIDE SEQUENCE [LARGE SCALE GENOMIC DNA]</scope>
    <source>
        <strain evidence="13">CGMCC 1.12286</strain>
    </source>
</reference>
<dbReference type="PIRSF" id="PIRSF000495">
    <property type="entry name" value="Amidotransf_hisH"/>
    <property type="match status" value="1"/>
</dbReference>
<evidence type="ECO:0000256" key="10">
    <source>
        <dbReference type="HAMAP-Rule" id="MF_00278"/>
    </source>
</evidence>
<comment type="subcellular location">
    <subcellularLocation>
        <location evidence="10">Cytoplasm</location>
    </subcellularLocation>
</comment>
<dbReference type="NCBIfam" id="TIGR01855">
    <property type="entry name" value="IMP_synth_hisH"/>
    <property type="match status" value="1"/>
</dbReference>